<reference evidence="2" key="1">
    <citation type="submission" date="2021-12" db="EMBL/GenBank/DDBJ databases">
        <authorList>
            <person name="Rodrigo-Torres L."/>
            <person name="Arahal R. D."/>
            <person name="Lucena T."/>
        </authorList>
    </citation>
    <scope>NUCLEOTIDE SEQUENCE</scope>
    <source>
        <strain evidence="2">CECT 8226</strain>
    </source>
</reference>
<keyword evidence="1" id="KW-0812">Transmembrane</keyword>
<protein>
    <recommendedName>
        <fullName evidence="4">Envelope stress response protein PspG</fullName>
    </recommendedName>
</protein>
<evidence type="ECO:0000313" key="2">
    <source>
        <dbReference type="EMBL" id="CAH0524646.1"/>
    </source>
</evidence>
<name>A0ABN8DCZ4_9VIBR</name>
<gene>
    <name evidence="2" type="ORF">VHP8226_00495</name>
</gene>
<dbReference type="EMBL" id="CAKLCM010000001">
    <property type="protein sequence ID" value="CAH0524646.1"/>
    <property type="molecule type" value="Genomic_DNA"/>
</dbReference>
<evidence type="ECO:0008006" key="4">
    <source>
        <dbReference type="Google" id="ProtNLM"/>
    </source>
</evidence>
<dbReference type="Proteomes" id="UP000838160">
    <property type="component" value="Unassembled WGS sequence"/>
</dbReference>
<keyword evidence="3" id="KW-1185">Reference proteome</keyword>
<evidence type="ECO:0000256" key="1">
    <source>
        <dbReference type="SAM" id="Phobius"/>
    </source>
</evidence>
<proteinExistence type="predicted"/>
<feature type="transmembrane region" description="Helical" evidence="1">
    <location>
        <begin position="31"/>
        <end position="61"/>
    </location>
</feature>
<dbReference type="RefSeq" id="WP_237483535.1">
    <property type="nucleotide sequence ID" value="NZ_CAKLCM010000001.1"/>
</dbReference>
<keyword evidence="1" id="KW-1133">Transmembrane helix</keyword>
<evidence type="ECO:0000313" key="3">
    <source>
        <dbReference type="Proteomes" id="UP000838160"/>
    </source>
</evidence>
<organism evidence="2 3">
    <name type="scientific">Vibrio hippocampi</name>
    <dbReference type="NCBI Taxonomy" id="654686"/>
    <lineage>
        <taxon>Bacteria</taxon>
        <taxon>Pseudomonadati</taxon>
        <taxon>Pseudomonadota</taxon>
        <taxon>Gammaproteobacteria</taxon>
        <taxon>Vibrionales</taxon>
        <taxon>Vibrionaceae</taxon>
        <taxon>Vibrio</taxon>
    </lineage>
</organism>
<dbReference type="InterPro" id="IPR014318">
    <property type="entry name" value="Phageshock_PspG"/>
</dbReference>
<sequence>MFELVFVLVFLAILVMTGVTALTVTLAIAGSFLVMVMLGMIGVMLQLLPYVLAFLIAIWIYKRFVAQSN</sequence>
<dbReference type="Pfam" id="PF09583">
    <property type="entry name" value="Phageshock_PspG"/>
    <property type="match status" value="1"/>
</dbReference>
<keyword evidence="1" id="KW-0472">Membrane</keyword>
<comment type="caution">
    <text evidence="2">The sequence shown here is derived from an EMBL/GenBank/DDBJ whole genome shotgun (WGS) entry which is preliminary data.</text>
</comment>
<accession>A0ABN8DCZ4</accession>